<proteinExistence type="predicted"/>
<dbReference type="Proteomes" id="UP000729402">
    <property type="component" value="Unassembled WGS sequence"/>
</dbReference>
<reference evidence="1" key="2">
    <citation type="submission" date="2021-02" db="EMBL/GenBank/DDBJ databases">
        <authorList>
            <person name="Kimball J.A."/>
            <person name="Haas M.W."/>
            <person name="Macchietto M."/>
            <person name="Kono T."/>
            <person name="Duquette J."/>
            <person name="Shao M."/>
        </authorList>
    </citation>
    <scope>NUCLEOTIDE SEQUENCE</scope>
    <source>
        <tissue evidence="1">Fresh leaf tissue</tissue>
    </source>
</reference>
<accession>A0A8J5SGI3</accession>
<gene>
    <name evidence="1" type="ORF">GUJ93_ZPchr0004g39330</name>
</gene>
<evidence type="ECO:0000313" key="1">
    <source>
        <dbReference type="EMBL" id="KAG8065489.1"/>
    </source>
</evidence>
<name>A0A8J5SGI3_ZIZPA</name>
<comment type="caution">
    <text evidence="1">The sequence shown here is derived from an EMBL/GenBank/DDBJ whole genome shotgun (WGS) entry which is preliminary data.</text>
</comment>
<evidence type="ECO:0000313" key="2">
    <source>
        <dbReference type="Proteomes" id="UP000729402"/>
    </source>
</evidence>
<protein>
    <submittedName>
        <fullName evidence="1">Uncharacterized protein</fullName>
    </submittedName>
</protein>
<dbReference type="AlphaFoldDB" id="A0A8J5SGI3"/>
<dbReference type="EMBL" id="JAAALK010000285">
    <property type="protein sequence ID" value="KAG8065489.1"/>
    <property type="molecule type" value="Genomic_DNA"/>
</dbReference>
<organism evidence="1 2">
    <name type="scientific">Zizania palustris</name>
    <name type="common">Northern wild rice</name>
    <dbReference type="NCBI Taxonomy" id="103762"/>
    <lineage>
        <taxon>Eukaryota</taxon>
        <taxon>Viridiplantae</taxon>
        <taxon>Streptophyta</taxon>
        <taxon>Embryophyta</taxon>
        <taxon>Tracheophyta</taxon>
        <taxon>Spermatophyta</taxon>
        <taxon>Magnoliopsida</taxon>
        <taxon>Liliopsida</taxon>
        <taxon>Poales</taxon>
        <taxon>Poaceae</taxon>
        <taxon>BOP clade</taxon>
        <taxon>Oryzoideae</taxon>
        <taxon>Oryzeae</taxon>
        <taxon>Zizaniinae</taxon>
        <taxon>Zizania</taxon>
    </lineage>
</organism>
<sequence length="72" mass="7759">MEAQFRESVAKIEDTTLCIGQVVAVAQAKDVADVISFLSLSLVGLVCWLGAPPSIPSVSLASDKNKTKWYVY</sequence>
<keyword evidence="2" id="KW-1185">Reference proteome</keyword>
<reference evidence="1" key="1">
    <citation type="journal article" date="2021" name="bioRxiv">
        <title>Whole Genome Assembly and Annotation of Northern Wild Rice, Zizania palustris L., Supports a Whole Genome Duplication in the Zizania Genus.</title>
        <authorList>
            <person name="Haas M."/>
            <person name="Kono T."/>
            <person name="Macchietto M."/>
            <person name="Millas R."/>
            <person name="McGilp L."/>
            <person name="Shao M."/>
            <person name="Duquette J."/>
            <person name="Hirsch C.N."/>
            <person name="Kimball J."/>
        </authorList>
    </citation>
    <scope>NUCLEOTIDE SEQUENCE</scope>
    <source>
        <tissue evidence="1">Fresh leaf tissue</tissue>
    </source>
</reference>